<dbReference type="Gene3D" id="2.60.120.200">
    <property type="match status" value="1"/>
</dbReference>
<dbReference type="InterPro" id="IPR011519">
    <property type="entry name" value="UnbV_ASPIC"/>
</dbReference>
<keyword evidence="3" id="KW-0812">Transmembrane</keyword>
<dbReference type="InterPro" id="IPR013320">
    <property type="entry name" value="ConA-like_dom_sf"/>
</dbReference>
<dbReference type="OrthoDB" id="10022113at2759"/>
<dbReference type="InterPro" id="IPR000866">
    <property type="entry name" value="AhpC/TSA"/>
</dbReference>
<dbReference type="EMBL" id="CAMXCT030000001">
    <property type="protein sequence ID" value="CAL4758899.1"/>
    <property type="molecule type" value="Genomic_DNA"/>
</dbReference>
<dbReference type="InterPro" id="IPR011990">
    <property type="entry name" value="TPR-like_helical_dom_sf"/>
</dbReference>
<organism evidence="6">
    <name type="scientific">Cladocopium goreaui</name>
    <dbReference type="NCBI Taxonomy" id="2562237"/>
    <lineage>
        <taxon>Eukaryota</taxon>
        <taxon>Sar</taxon>
        <taxon>Alveolata</taxon>
        <taxon>Dinophyceae</taxon>
        <taxon>Suessiales</taxon>
        <taxon>Symbiodiniaceae</taxon>
        <taxon>Cladocopium</taxon>
    </lineage>
</organism>
<dbReference type="PANTHER" id="PTHR16026:SF0">
    <property type="entry name" value="CARTILAGE ACIDIC PROTEIN 1"/>
    <property type="match status" value="1"/>
</dbReference>
<feature type="domain" description="Thioredoxin" evidence="5">
    <location>
        <begin position="1174"/>
        <end position="1330"/>
    </location>
</feature>
<name>A0A9P1FF59_9DINO</name>
<dbReference type="PROSITE" id="PS51352">
    <property type="entry name" value="THIOREDOXIN_2"/>
    <property type="match status" value="1"/>
</dbReference>
<feature type="repeat" description="TPR" evidence="2">
    <location>
        <begin position="1435"/>
        <end position="1468"/>
    </location>
</feature>
<proteinExistence type="predicted"/>
<dbReference type="Pfam" id="PF07593">
    <property type="entry name" value="UnbV_ASPIC"/>
    <property type="match status" value="1"/>
</dbReference>
<dbReference type="InterPro" id="IPR013766">
    <property type="entry name" value="Thioredoxin_domain"/>
</dbReference>
<keyword evidence="1 4" id="KW-0732">Signal</keyword>
<dbReference type="Gene3D" id="1.25.40.10">
    <property type="entry name" value="Tetratricopeptide repeat domain"/>
    <property type="match status" value="1"/>
</dbReference>
<dbReference type="NCBIfam" id="TIGR02595">
    <property type="entry name" value="PEP_CTERM"/>
    <property type="match status" value="1"/>
</dbReference>
<dbReference type="Pfam" id="PF13181">
    <property type="entry name" value="TPR_8"/>
    <property type="match status" value="1"/>
</dbReference>
<dbReference type="InterPro" id="IPR028994">
    <property type="entry name" value="Integrin_alpha_N"/>
</dbReference>
<evidence type="ECO:0000313" key="9">
    <source>
        <dbReference type="Proteomes" id="UP001152797"/>
    </source>
</evidence>
<dbReference type="EMBL" id="CAMXCT020000001">
    <property type="protein sequence ID" value="CAL1124962.1"/>
    <property type="molecule type" value="Genomic_DNA"/>
</dbReference>
<reference evidence="7" key="2">
    <citation type="submission" date="2024-04" db="EMBL/GenBank/DDBJ databases">
        <authorList>
            <person name="Chen Y."/>
            <person name="Shah S."/>
            <person name="Dougan E. K."/>
            <person name="Thang M."/>
            <person name="Chan C."/>
        </authorList>
    </citation>
    <scope>NUCLEOTIDE SEQUENCE [LARGE SCALE GENOMIC DNA]</scope>
</reference>
<dbReference type="PANTHER" id="PTHR16026">
    <property type="entry name" value="CARTILAGE ACIDIC PROTEIN 1"/>
    <property type="match status" value="1"/>
</dbReference>
<dbReference type="InterPro" id="IPR036514">
    <property type="entry name" value="SGNH_hydro_sf"/>
</dbReference>
<comment type="caution">
    <text evidence="6">The sequence shown here is derived from an EMBL/GenBank/DDBJ whole genome shotgun (WGS) entry which is preliminary data.</text>
</comment>
<evidence type="ECO:0000256" key="2">
    <source>
        <dbReference type="PROSITE-ProRule" id="PRU00339"/>
    </source>
</evidence>
<dbReference type="Gene3D" id="3.40.50.1110">
    <property type="entry name" value="SGNH hydrolase"/>
    <property type="match status" value="1"/>
</dbReference>
<dbReference type="InterPro" id="IPR013424">
    <property type="entry name" value="Ice-binding_C"/>
</dbReference>
<dbReference type="InterPro" id="IPR027039">
    <property type="entry name" value="Crtac1"/>
</dbReference>
<dbReference type="GO" id="GO:0006950">
    <property type="term" value="P:response to stress"/>
    <property type="evidence" value="ECO:0007669"/>
    <property type="project" value="UniProtKB-ARBA"/>
</dbReference>
<dbReference type="Pfam" id="PF13385">
    <property type="entry name" value="Laminin_G_3"/>
    <property type="match status" value="1"/>
</dbReference>
<dbReference type="SUPFAM" id="SSF48452">
    <property type="entry name" value="TPR-like"/>
    <property type="match status" value="1"/>
</dbReference>
<dbReference type="InterPro" id="IPR013517">
    <property type="entry name" value="FG-GAP"/>
</dbReference>
<keyword evidence="3" id="KW-0472">Membrane</keyword>
<dbReference type="PROSITE" id="PS50005">
    <property type="entry name" value="TPR"/>
    <property type="match status" value="1"/>
</dbReference>
<dbReference type="EMBL" id="CAMXCT010000001">
    <property type="protein sequence ID" value="CAI3971587.1"/>
    <property type="molecule type" value="Genomic_DNA"/>
</dbReference>
<dbReference type="GO" id="GO:0016209">
    <property type="term" value="F:antioxidant activity"/>
    <property type="evidence" value="ECO:0007669"/>
    <property type="project" value="InterPro"/>
</dbReference>
<dbReference type="CDD" id="cd02966">
    <property type="entry name" value="TlpA_like_family"/>
    <property type="match status" value="1"/>
</dbReference>
<feature type="transmembrane region" description="Helical" evidence="3">
    <location>
        <begin position="329"/>
        <end position="348"/>
    </location>
</feature>
<keyword evidence="2" id="KW-0802">TPR repeat</keyword>
<dbReference type="InterPro" id="IPR019734">
    <property type="entry name" value="TPR_rpt"/>
</dbReference>
<keyword evidence="9" id="KW-1185">Reference proteome</keyword>
<accession>A0A9P1FF59</accession>
<dbReference type="PROSITE" id="PS50293">
    <property type="entry name" value="TPR_REGION"/>
    <property type="match status" value="1"/>
</dbReference>
<dbReference type="SUPFAM" id="SSF49899">
    <property type="entry name" value="Concanavalin A-like lectins/glucanases"/>
    <property type="match status" value="1"/>
</dbReference>
<dbReference type="Pfam" id="PF13517">
    <property type="entry name" value="FG-GAP_3"/>
    <property type="match status" value="3"/>
</dbReference>
<evidence type="ECO:0000313" key="7">
    <source>
        <dbReference type="EMBL" id="CAL1124962.1"/>
    </source>
</evidence>
<feature type="transmembrane region" description="Helical" evidence="3">
    <location>
        <begin position="259"/>
        <end position="276"/>
    </location>
</feature>
<feature type="signal peptide" evidence="4">
    <location>
        <begin position="1"/>
        <end position="27"/>
    </location>
</feature>
<evidence type="ECO:0000313" key="6">
    <source>
        <dbReference type="EMBL" id="CAI3971587.1"/>
    </source>
</evidence>
<dbReference type="SMART" id="SM00028">
    <property type="entry name" value="TPR"/>
    <property type="match status" value="2"/>
</dbReference>
<dbReference type="SUPFAM" id="SSF52266">
    <property type="entry name" value="SGNH hydrolase"/>
    <property type="match status" value="1"/>
</dbReference>
<dbReference type="SUPFAM" id="SSF69318">
    <property type="entry name" value="Integrin alpha N-terminal domain"/>
    <property type="match status" value="1"/>
</dbReference>
<dbReference type="GO" id="GO:0016491">
    <property type="term" value="F:oxidoreductase activity"/>
    <property type="evidence" value="ECO:0007669"/>
    <property type="project" value="InterPro"/>
</dbReference>
<evidence type="ECO:0000256" key="1">
    <source>
        <dbReference type="ARBA" id="ARBA00022729"/>
    </source>
</evidence>
<gene>
    <name evidence="6" type="ORF">C1SCF055_LOCUS177</name>
</gene>
<dbReference type="InterPro" id="IPR036249">
    <property type="entry name" value="Thioredoxin-like_sf"/>
</dbReference>
<evidence type="ECO:0000256" key="3">
    <source>
        <dbReference type="SAM" id="Phobius"/>
    </source>
</evidence>
<dbReference type="Gene3D" id="3.40.30.10">
    <property type="entry name" value="Glutaredoxin"/>
    <property type="match status" value="1"/>
</dbReference>
<dbReference type="Proteomes" id="UP001152797">
    <property type="component" value="Unassembled WGS sequence"/>
</dbReference>
<evidence type="ECO:0000259" key="5">
    <source>
        <dbReference type="PROSITE" id="PS51352"/>
    </source>
</evidence>
<sequence>MTHYSPQCLFVAASISLLCTTGPRAEAAPLAFKTEVEADSPLAYWRLGELPPTSTAADATGNGFDGTYSASGLTLEQPGVLGGDTAVQFDGTGPGSVTVPHSAGLNVTQVTMESVIRWDGGNGTQQRIIEKSTEPGSTRPVFSLQVFDNSHVRVELGFLDIENEVIELDSLGTITVGAPTHLAATFDGSEIKLYINGLLDNSGAFSGSIRTDTDRPLGIGNQAERERPFNGLIDEVVLYDYALSPERVAAHWQAVPEPSTALLLALAVPSFALAALRKRNRKTSVVLADGPPPRESPAAPAKFGGGNSIIVKRDAPISGTATRSGLAKWHVIVCLVALIVFGLLFFSYRHESGTTPQADGTPPVTQARTVELPAFDRDSFVEPSESPTNVLVDQAFENVPEDNPESDGWTTEVLHASVKQQLKDFGKLLEDPAKLDLEHLQPFTTELVAASSLRPEQVTTVYDDPRATVIRWNKPSATPEVQEGRDALLRNLQSFASLSDEYDKARVEFKVFRIEAENVPTVTAFVEWSCHGEASSLQRNATWKFNWKLPEKGSPLIAGIELVDYEEVSCRTEDGVWFSDCTEAVLGNTESFTRQLIRGEPFWNDRIQSSVHATFLGIHGGLALGDVNGDGLDDVYVCQPGGLPNRLYLHQPDGTLKDISRSAQVDWIDYTSSALFLDFDNDGDQDLAVLTLHGVVLMENDGAARFVGRSTITSPNKPTSLSASDFDLDGDLDLYIACYGPDSLNSAGDEHRKPSEFMSPVPYDDANNGSPNSLYRNDGNLVFTDVTQEIGLDANNRRWSFAASWEDFDNDGDSDLYVANDFGRNCLYRNDGGTFKEIAAEADVEDIASGMSVSWGDYNNDGLMDLYVGNMFSAAGGRITYQRSFKSGVSENRVAKFQRMARGNSLFENQGDGTFQDVSEQAAVTMGRWAWSSRFGDVNNDGKEDILVVSQSPLEYGEQGQDEYINAWRALYAQVEAGSSWSGRERNRCFLNVGAGRFANTSSVSGIDFADDARGLALVDWDLDGDLDLWFANRSGPTLRFLSNNGSPKNNWLQLKLVGTKDNRDAIGARVEVHTSGNDQQRIVRTLRAEDGFRTQPTKWVHVGLGNGNKIERLTVRWPNGKTEKFEGLSANQRFILEQGTAAARPLDSEFRQIALAPGSVATPDPTEQARIILASRVLMPELQYASEDGSSFELAATGDGPLLVTLWASWCPVCRKELRGFAKEEAKLRELGINVLVLNVDHLSDAGMSEANDAEDALESIGFPFDSALATDELFSKLTLLAQHIVPRRQPLPAPCSFLIDPQGWLVAIYKGPIGLEQLGHDASMSLLDRRQVRDLGVPFRGQWLFPRTYANLSGLAKSFREQGYETDYFRFRQAEIDMFAEVPNQAEQQRAAELARNLAIDYNERSNELAKEGKLGEAIAALQEAIRLYPNFAEGYNNLGTMLSAQGRLDEAVPFFQKALEIRPDFVDVALRFTEWARPSVRSLPLPEEMAGILRPDATLFWSLEPSVSHDYLGQISGYYTSSDGIRYHELPFEKQHDEFRILSLGESTTFGFGVVNDDTYSAQLEQILNINDTDVEYQVINAGVPAWSSFQSLMYLKERGIEFQPDVVLFYHELNDYLPSSWRSSENTEQLGLSKSDRELYESLSGKVSRFLLAHSAIYRFLQYRIESYRLSQITAQQQTDSEKEAADHWRLQVDEIGLPSRLAPAEEGEVVDLDERQLPRRVSPEEREQTLAELADYCDQQGIKLVMIHPSYRFTQPHECLLTDFCKERGILMFDAHESLHLPELTSEEQFQDDMHPTPRTHRQLAEDLYKFLLENEILPNSTQSAGKENPTGD</sequence>
<feature type="chain" id="PRO_5043271893" evidence="4">
    <location>
        <begin position="28"/>
        <end position="1838"/>
    </location>
</feature>
<evidence type="ECO:0000256" key="4">
    <source>
        <dbReference type="SAM" id="SignalP"/>
    </source>
</evidence>
<dbReference type="Pfam" id="PF00578">
    <property type="entry name" value="AhpC-TSA"/>
    <property type="match status" value="1"/>
</dbReference>
<dbReference type="Pfam" id="PF00515">
    <property type="entry name" value="TPR_1"/>
    <property type="match status" value="1"/>
</dbReference>
<dbReference type="Gene3D" id="2.130.10.130">
    <property type="entry name" value="Integrin alpha, N-terminal"/>
    <property type="match status" value="2"/>
</dbReference>
<evidence type="ECO:0000313" key="8">
    <source>
        <dbReference type="EMBL" id="CAL4758899.1"/>
    </source>
</evidence>
<dbReference type="SUPFAM" id="SSF52833">
    <property type="entry name" value="Thioredoxin-like"/>
    <property type="match status" value="1"/>
</dbReference>
<protein>
    <submittedName>
        <fullName evidence="8">Thiol:disulfide interchange protein TlpA (Cytochrome c biogenesis protein TlpA)</fullName>
    </submittedName>
</protein>
<keyword evidence="3" id="KW-1133">Transmembrane helix</keyword>
<reference evidence="6" key="1">
    <citation type="submission" date="2022-10" db="EMBL/GenBank/DDBJ databases">
        <authorList>
            <person name="Chen Y."/>
            <person name="Dougan E. K."/>
            <person name="Chan C."/>
            <person name="Rhodes N."/>
            <person name="Thang M."/>
        </authorList>
    </citation>
    <scope>NUCLEOTIDE SEQUENCE</scope>
</reference>